<feature type="compositionally biased region" description="Polar residues" evidence="1">
    <location>
        <begin position="179"/>
        <end position="195"/>
    </location>
</feature>
<dbReference type="Proteomes" id="UP000694843">
    <property type="component" value="Unplaced"/>
</dbReference>
<dbReference type="GeneID" id="108668841"/>
<keyword evidence="2" id="KW-0812">Transmembrane</keyword>
<keyword evidence="3" id="KW-1185">Reference proteome</keyword>
<feature type="compositionally biased region" description="Basic and acidic residues" evidence="1">
    <location>
        <begin position="167"/>
        <end position="178"/>
    </location>
</feature>
<protein>
    <submittedName>
        <fullName evidence="4">Mucin-5AC-like</fullName>
    </submittedName>
</protein>
<accession>A0A8B7NDA3</accession>
<keyword evidence="2" id="KW-1133">Transmembrane helix</keyword>
<keyword evidence="2" id="KW-0472">Membrane</keyword>
<evidence type="ECO:0000256" key="2">
    <source>
        <dbReference type="SAM" id="Phobius"/>
    </source>
</evidence>
<feature type="compositionally biased region" description="Low complexity" evidence="1">
    <location>
        <begin position="348"/>
        <end position="373"/>
    </location>
</feature>
<name>A0A8B7NDA3_HYAAZ</name>
<feature type="region of interest" description="Disordered" evidence="1">
    <location>
        <begin position="303"/>
        <end position="376"/>
    </location>
</feature>
<feature type="compositionally biased region" description="Polar residues" evidence="1">
    <location>
        <begin position="303"/>
        <end position="321"/>
    </location>
</feature>
<organism evidence="3 4">
    <name type="scientific">Hyalella azteca</name>
    <name type="common">Amphipod</name>
    <dbReference type="NCBI Taxonomy" id="294128"/>
    <lineage>
        <taxon>Eukaryota</taxon>
        <taxon>Metazoa</taxon>
        <taxon>Ecdysozoa</taxon>
        <taxon>Arthropoda</taxon>
        <taxon>Crustacea</taxon>
        <taxon>Multicrustacea</taxon>
        <taxon>Malacostraca</taxon>
        <taxon>Eumalacostraca</taxon>
        <taxon>Peracarida</taxon>
        <taxon>Amphipoda</taxon>
        <taxon>Senticaudata</taxon>
        <taxon>Talitrida</taxon>
        <taxon>Talitroidea</taxon>
        <taxon>Hyalellidae</taxon>
        <taxon>Hyalella</taxon>
    </lineage>
</organism>
<evidence type="ECO:0000313" key="4">
    <source>
        <dbReference type="RefSeq" id="XP_018011585.1"/>
    </source>
</evidence>
<proteinExistence type="predicted"/>
<gene>
    <name evidence="4" type="primary">LOC108668841</name>
</gene>
<dbReference type="AlphaFoldDB" id="A0A8B7NDA3"/>
<dbReference type="RefSeq" id="XP_018011585.1">
    <property type="nucleotide sequence ID" value="XM_018156096.1"/>
</dbReference>
<sequence>MTTEEEENGDRSPPARYILVFMAFLGFVNIYMMYLNLSISMPLMLNHTAIHLKYLNRSALEDQAGVFFDTALLDDNTMPVDGMKSIKIWDGTEILSNGEVKLPTKKHKGRNKSSDDDYVTLVDEDLDIGTNISTVRVTMLDHASISNTSTDKHKHHHHNRHHHHHTDQKYTKDRDSNETKTFPSLESNNRPTVIISNGEDGNYLELTRNESTTKRRRKRAEGSSIIVPENTRSTTLNPVVSENSLVSDTAVVSEMPSVNDTPLIRDTALVSDALLVSETPLHRDIQNVSTGTSSASVEIISASTDQTNAGEAEPNTLTMPDTSEKTDLEEATDIEDKTTDNPIRTVDDSTPPTATTVTAPSLLDSTPTTTNTVTEEKIPSNNKVDKILHSSAVVSTEISATFPSDTASSVVVPENTESVIGIDAKPELAESS</sequence>
<feature type="transmembrane region" description="Helical" evidence="2">
    <location>
        <begin position="17"/>
        <end position="37"/>
    </location>
</feature>
<feature type="compositionally biased region" description="Basic and acidic residues" evidence="1">
    <location>
        <begin position="322"/>
        <end position="339"/>
    </location>
</feature>
<feature type="region of interest" description="Disordered" evidence="1">
    <location>
        <begin position="147"/>
        <end position="198"/>
    </location>
</feature>
<feature type="compositionally biased region" description="Basic residues" evidence="1">
    <location>
        <begin position="152"/>
        <end position="166"/>
    </location>
</feature>
<evidence type="ECO:0000313" key="3">
    <source>
        <dbReference type="Proteomes" id="UP000694843"/>
    </source>
</evidence>
<feature type="region of interest" description="Disordered" evidence="1">
    <location>
        <begin position="204"/>
        <end position="223"/>
    </location>
</feature>
<evidence type="ECO:0000256" key="1">
    <source>
        <dbReference type="SAM" id="MobiDB-lite"/>
    </source>
</evidence>
<reference evidence="4" key="1">
    <citation type="submission" date="2025-08" db="UniProtKB">
        <authorList>
            <consortium name="RefSeq"/>
        </authorList>
    </citation>
    <scope>IDENTIFICATION</scope>
    <source>
        <tissue evidence="4">Whole organism</tissue>
    </source>
</reference>
<dbReference type="KEGG" id="hazt:108668841"/>